<dbReference type="InterPro" id="IPR045569">
    <property type="entry name" value="Metalloprtase-TldD/E_C"/>
</dbReference>
<name>A0A1I1D633_BREAD</name>
<reference evidence="5" key="1">
    <citation type="submission" date="2016-10" db="EMBL/GenBank/DDBJ databases">
        <authorList>
            <person name="Varghese N."/>
            <person name="Submissions S."/>
        </authorList>
    </citation>
    <scope>NUCLEOTIDE SEQUENCE [LARGE SCALE GENOMIC DNA]</scope>
    <source>
        <strain evidence="5">ATCC 43811</strain>
    </source>
</reference>
<dbReference type="Pfam" id="PF01523">
    <property type="entry name" value="PmbA_TldD_1st"/>
    <property type="match status" value="1"/>
</dbReference>
<dbReference type="Gene3D" id="3.30.2290.10">
    <property type="entry name" value="PmbA/TldD superfamily"/>
    <property type="match status" value="1"/>
</dbReference>
<dbReference type="GO" id="GO:0006508">
    <property type="term" value="P:proteolysis"/>
    <property type="evidence" value="ECO:0007669"/>
    <property type="project" value="UniProtKB-KW"/>
</dbReference>
<evidence type="ECO:0000259" key="2">
    <source>
        <dbReference type="Pfam" id="PF01523"/>
    </source>
</evidence>
<dbReference type="GO" id="GO:0008237">
    <property type="term" value="F:metallopeptidase activity"/>
    <property type="evidence" value="ECO:0007669"/>
    <property type="project" value="InterPro"/>
</dbReference>
<dbReference type="RefSeq" id="WP_092317337.1">
    <property type="nucleotide sequence ID" value="NZ_FOKY01000001.1"/>
</dbReference>
<evidence type="ECO:0000313" key="5">
    <source>
        <dbReference type="Proteomes" id="UP000240042"/>
    </source>
</evidence>
<feature type="domain" description="Metalloprotease TldD/E N-terminal" evidence="2">
    <location>
        <begin position="27"/>
        <end position="88"/>
    </location>
</feature>
<organism evidence="4 5">
    <name type="scientific">Brevinema andersonii</name>
    <dbReference type="NCBI Taxonomy" id="34097"/>
    <lineage>
        <taxon>Bacteria</taxon>
        <taxon>Pseudomonadati</taxon>
        <taxon>Spirochaetota</taxon>
        <taxon>Spirochaetia</taxon>
        <taxon>Brevinematales</taxon>
        <taxon>Brevinemataceae</taxon>
        <taxon>Brevinema</taxon>
    </lineage>
</organism>
<gene>
    <name evidence="4" type="ORF">SAMN02745150_00189</name>
</gene>
<feature type="domain" description="Metalloprotease TldD/E C-terminal" evidence="3">
    <location>
        <begin position="224"/>
        <end position="441"/>
    </location>
</feature>
<keyword evidence="5" id="KW-1185">Reference proteome</keyword>
<keyword evidence="4" id="KW-0645">Protease</keyword>
<dbReference type="EMBL" id="FOKY01000001">
    <property type="protein sequence ID" value="SFB68548.1"/>
    <property type="molecule type" value="Genomic_DNA"/>
</dbReference>
<evidence type="ECO:0000256" key="1">
    <source>
        <dbReference type="ARBA" id="ARBA00005836"/>
    </source>
</evidence>
<dbReference type="Pfam" id="PF19289">
    <property type="entry name" value="PmbA_TldD_3rd"/>
    <property type="match status" value="1"/>
</dbReference>
<dbReference type="InterPro" id="IPR036059">
    <property type="entry name" value="TldD/PmbA_sf"/>
</dbReference>
<sequence>MIKPDAIHEQQLQEAVGRAVHLISNGDVFAQTSCSQTVAFEYDKLQTVDDVSSSSLGCRVFENSRVGNSFINDPVLIEKMIGNARESALFGEKLSVKLPSASAYQSIPWLFSEKNCSYSKQDLKEIAYQLMLEVKKIAPQAKISTSVHISYSRFFLQNTEGFEGSYAESVLYLTAGLFEIAPDGSFLEIYEGAPFYDEPFDFIRILELLQKRVELSRSTYPIKSGVFPIIIAPSALDLVFDPLLIAANGKTFYKGMSFFADKIDAFVAYEKLTLVDDPLYKYGSATPFDDEGTVSKSLDIIKDGVFKNFIYDCATAQKMNTQTTGHATRSFGSLPAPGFTNRVIGAGDMPLESLINSIDYGILLAGALGEGQSNVLAGDFSVLGESAFLIQNGVLKGRIKDTMISGNSFELLNNIGGLGDTLYQEGSLFAPYMLFHQANVSSK</sequence>
<dbReference type="OrthoDB" id="9803213at2"/>
<keyword evidence="4" id="KW-0378">Hydrolase</keyword>
<evidence type="ECO:0000259" key="3">
    <source>
        <dbReference type="Pfam" id="PF19289"/>
    </source>
</evidence>
<comment type="similarity">
    <text evidence="1">Belongs to the peptidase U62 family.</text>
</comment>
<dbReference type="InterPro" id="IPR035068">
    <property type="entry name" value="TldD/PmbA_N"/>
</dbReference>
<protein>
    <submittedName>
        <fullName evidence="4">Predicted Zn-dependent protease or its inactivated homolog</fullName>
    </submittedName>
</protein>
<accession>A0A1I1D633</accession>
<dbReference type="PANTHER" id="PTHR43421">
    <property type="entry name" value="METALLOPROTEASE PMBA"/>
    <property type="match status" value="1"/>
</dbReference>
<proteinExistence type="inferred from homology"/>
<dbReference type="Proteomes" id="UP000240042">
    <property type="component" value="Unassembled WGS sequence"/>
</dbReference>
<dbReference type="SUPFAM" id="SSF111283">
    <property type="entry name" value="Putative modulator of DNA gyrase, PmbA/TldD"/>
    <property type="match status" value="1"/>
</dbReference>
<dbReference type="AlphaFoldDB" id="A0A1I1D633"/>
<dbReference type="PANTHER" id="PTHR43421:SF1">
    <property type="entry name" value="METALLOPROTEASE PMBA"/>
    <property type="match status" value="1"/>
</dbReference>
<dbReference type="InterPro" id="IPR002510">
    <property type="entry name" value="Metalloprtase-TldD/E_N"/>
</dbReference>
<dbReference type="STRING" id="34097.SAMN02745150_00189"/>
<dbReference type="InterPro" id="IPR047657">
    <property type="entry name" value="PmbA"/>
</dbReference>
<evidence type="ECO:0000313" key="4">
    <source>
        <dbReference type="EMBL" id="SFB68548.1"/>
    </source>
</evidence>
<dbReference type="GO" id="GO:0005829">
    <property type="term" value="C:cytosol"/>
    <property type="evidence" value="ECO:0007669"/>
    <property type="project" value="TreeGrafter"/>
</dbReference>